<protein>
    <submittedName>
        <fullName evidence="4">Unnamed protein product</fullName>
    </submittedName>
</protein>
<keyword evidence="3" id="KW-0808">Transferase</keyword>
<evidence type="ECO:0000256" key="3">
    <source>
        <dbReference type="ARBA" id="ARBA00022679"/>
    </source>
</evidence>
<comment type="caution">
    <text evidence="4">The sequence shown here is derived from an EMBL/GenBank/DDBJ whole genome shotgun (WGS) entry which is preliminary data.</text>
</comment>
<dbReference type="InterPro" id="IPR008630">
    <property type="entry name" value="Glyco_trans_34"/>
</dbReference>
<evidence type="ECO:0000313" key="4">
    <source>
        <dbReference type="EMBL" id="GMG33792.1"/>
    </source>
</evidence>
<keyword evidence="5" id="KW-1185">Reference proteome</keyword>
<dbReference type="PANTHER" id="PTHR31306">
    <property type="entry name" value="ALPHA-1,6-MANNOSYLTRANSFERASE MNN11-RELATED"/>
    <property type="match status" value="1"/>
</dbReference>
<dbReference type="GO" id="GO:0016757">
    <property type="term" value="F:glycosyltransferase activity"/>
    <property type="evidence" value="ECO:0007669"/>
    <property type="project" value="UniProtKB-KW"/>
</dbReference>
<evidence type="ECO:0000256" key="2">
    <source>
        <dbReference type="ARBA" id="ARBA00022676"/>
    </source>
</evidence>
<dbReference type="GO" id="GO:0000139">
    <property type="term" value="C:Golgi membrane"/>
    <property type="evidence" value="ECO:0007669"/>
    <property type="project" value="TreeGrafter"/>
</dbReference>
<dbReference type="EMBL" id="BSXU01002055">
    <property type="protein sequence ID" value="GMG33792.1"/>
    <property type="molecule type" value="Genomic_DNA"/>
</dbReference>
<evidence type="ECO:0000313" key="5">
    <source>
        <dbReference type="Proteomes" id="UP001165063"/>
    </source>
</evidence>
<reference evidence="4" key="1">
    <citation type="submission" date="2023-04" db="EMBL/GenBank/DDBJ databases">
        <title>Ambrosiozyma monospora NBRC 1965.</title>
        <authorList>
            <person name="Ichikawa N."/>
            <person name="Sato H."/>
            <person name="Tonouchi N."/>
        </authorList>
    </citation>
    <scope>NUCLEOTIDE SEQUENCE</scope>
    <source>
        <strain evidence="4">NBRC 1965</strain>
    </source>
</reference>
<comment type="similarity">
    <text evidence="1">Belongs to the glycosyltransferase 34 family.</text>
</comment>
<name>A0A9W7DFW2_AMBMO</name>
<dbReference type="PANTHER" id="PTHR31306:SF5">
    <property type="entry name" value="ALPHA-1,6-MANNOSYLTRANSFERASE MNN10-RELATED"/>
    <property type="match status" value="1"/>
</dbReference>
<dbReference type="GO" id="GO:0006487">
    <property type="term" value="P:protein N-linked glycosylation"/>
    <property type="evidence" value="ECO:0007669"/>
    <property type="project" value="TreeGrafter"/>
</dbReference>
<proteinExistence type="inferred from homology"/>
<dbReference type="InterPro" id="IPR029044">
    <property type="entry name" value="Nucleotide-diphossugar_trans"/>
</dbReference>
<dbReference type="Gene3D" id="3.90.550.10">
    <property type="entry name" value="Spore Coat Polysaccharide Biosynthesis Protein SpsA, Chain A"/>
    <property type="match status" value="1"/>
</dbReference>
<keyword evidence="2" id="KW-0328">Glycosyltransferase</keyword>
<dbReference type="AlphaFoldDB" id="A0A9W7DFW2"/>
<sequence>MLNNQITKDHKNIGFGMTNLEKTRHRPGAPRIMADPGIFQSSSETAKRQASLSQSLTNGDLKSNKGGLMGKLFTSTPKRKVYIVLGKSPEVGIRHQKSKEAWLMEKLSILNKKSYADKHGYELILVNSLGDNVGLYQKRYQHEHREGWEKWDVLRKIMKETPVEEDVEQWFWYLDIHTLIMQPELSIDQVVFKKENDFYRDLRYFNPNNLIIDEELNQFLLGSTLKETKSLNSVDLLLTQDCQGINLNSFLIKKSHWSNLLLDLIWDPVFYSQMHAQWAKPSQKSSGFRLQNEDFDLNGYNNDLEEKNCLEYLFNTQNWVRSKIGFMPIRAFNSLSQDFCVVNDEDLDDIDEFGSLLDDAANGGSTGGGSKSTMDYLNDKANFHYNETNFDFIVNYMNCEKHHNCWDRFLEFSGLYEDLHKSWYRKWF</sequence>
<accession>A0A9W7DFW2</accession>
<dbReference type="Proteomes" id="UP001165063">
    <property type="component" value="Unassembled WGS sequence"/>
</dbReference>
<organism evidence="4 5">
    <name type="scientific">Ambrosiozyma monospora</name>
    <name type="common">Yeast</name>
    <name type="synonym">Endomycopsis monosporus</name>
    <dbReference type="NCBI Taxonomy" id="43982"/>
    <lineage>
        <taxon>Eukaryota</taxon>
        <taxon>Fungi</taxon>
        <taxon>Dikarya</taxon>
        <taxon>Ascomycota</taxon>
        <taxon>Saccharomycotina</taxon>
        <taxon>Pichiomycetes</taxon>
        <taxon>Pichiales</taxon>
        <taxon>Pichiaceae</taxon>
        <taxon>Ambrosiozyma</taxon>
    </lineage>
</organism>
<gene>
    <name evidence="4" type="ORF">Amon01_000432800</name>
</gene>
<dbReference type="OrthoDB" id="205108at2759"/>
<evidence type="ECO:0000256" key="1">
    <source>
        <dbReference type="ARBA" id="ARBA00005664"/>
    </source>
</evidence>
<dbReference type="Pfam" id="PF05637">
    <property type="entry name" value="Glyco_transf_34"/>
    <property type="match status" value="1"/>
</dbReference>